<evidence type="ECO:0000313" key="3">
    <source>
        <dbReference type="Proteomes" id="UP000291838"/>
    </source>
</evidence>
<dbReference type="GO" id="GO:0005975">
    <property type="term" value="P:carbohydrate metabolic process"/>
    <property type="evidence" value="ECO:0007669"/>
    <property type="project" value="InterPro"/>
</dbReference>
<dbReference type="EMBL" id="SDWS01000008">
    <property type="protein sequence ID" value="RYB89128.1"/>
    <property type="molecule type" value="Genomic_DNA"/>
</dbReference>
<dbReference type="SUPFAM" id="SSF51569">
    <property type="entry name" value="Aldolase"/>
    <property type="match status" value="1"/>
</dbReference>
<dbReference type="RefSeq" id="WP_129477883.1">
    <property type="nucleotide sequence ID" value="NZ_SDWS01000008.1"/>
</dbReference>
<proteinExistence type="predicted"/>
<dbReference type="AlphaFoldDB" id="A0A4Q2RL12"/>
<keyword evidence="3" id="KW-1185">Reference proteome</keyword>
<sequence>MTCANGTADRVDLDATRFEIRIGHEGYVRRLPERVTRTSTAGKLEVTDRFREVVDLFGEDHQDTPAGFRIETATHGSVTSVDLVRDIGYERGGTPRPTPLLFSADSANPYEVSDCAPLIANVTCNPGIVYDLFINNPDANIGGHFTTLDEVLVELSKAAGPGCDVSVEIANPYGDIKEILEEVARYEEILTRHRLVVKVPHTGPLSADTAGDLLKGNGLLRKRYNSGAPRDMLRGHALARQLHDLGHRVNFTLMFEPHQTPLALQARPYFINAFVRHRADATRRMRGFVAAYDATSDEQFVADLRDYLVRMDYLGTDDEALDLLTVLRLTRTLLRQRADGPDDGMDSVRRSLRWLSTTHLPETRLIVCSMDGEQMFPDLMTMLSEPEFLPLHRRVLVTADPAYLARWTTSPHVVTYQRRFLSAVRSAPDALSAGTSSSSS</sequence>
<protein>
    <submittedName>
        <fullName evidence="2">Transaldolase</fullName>
    </submittedName>
</protein>
<evidence type="ECO:0000256" key="1">
    <source>
        <dbReference type="ARBA" id="ARBA00023270"/>
    </source>
</evidence>
<evidence type="ECO:0000313" key="2">
    <source>
        <dbReference type="EMBL" id="RYB89128.1"/>
    </source>
</evidence>
<accession>A0A4Q2RL12</accession>
<keyword evidence="1" id="KW-0704">Schiff base</keyword>
<dbReference type="InterPro" id="IPR001585">
    <property type="entry name" value="TAL/FSA"/>
</dbReference>
<comment type="caution">
    <text evidence="2">The sequence shown here is derived from an EMBL/GenBank/DDBJ whole genome shotgun (WGS) entry which is preliminary data.</text>
</comment>
<dbReference type="Proteomes" id="UP000291838">
    <property type="component" value="Unassembled WGS sequence"/>
</dbReference>
<dbReference type="InterPro" id="IPR013785">
    <property type="entry name" value="Aldolase_TIM"/>
</dbReference>
<dbReference type="Pfam" id="PF00923">
    <property type="entry name" value="TAL_FSA"/>
    <property type="match status" value="1"/>
</dbReference>
<gene>
    <name evidence="2" type="ORF">EUA06_16710</name>
</gene>
<dbReference type="Gene3D" id="3.20.20.70">
    <property type="entry name" value="Aldolase class I"/>
    <property type="match status" value="1"/>
</dbReference>
<organism evidence="2 3">
    <name type="scientific">Nocardioides glacieisoli</name>
    <dbReference type="NCBI Taxonomy" id="1168730"/>
    <lineage>
        <taxon>Bacteria</taxon>
        <taxon>Bacillati</taxon>
        <taxon>Actinomycetota</taxon>
        <taxon>Actinomycetes</taxon>
        <taxon>Propionibacteriales</taxon>
        <taxon>Nocardioidaceae</taxon>
        <taxon>Nocardioides</taxon>
    </lineage>
</organism>
<name>A0A4Q2RL12_9ACTN</name>
<reference evidence="2 3" key="1">
    <citation type="submission" date="2019-01" db="EMBL/GenBank/DDBJ databases">
        <title>Novel species of Nocardioides.</title>
        <authorList>
            <person name="Liu Q."/>
            <person name="Xin Y.-H."/>
        </authorList>
    </citation>
    <scope>NUCLEOTIDE SEQUENCE [LARGE SCALE GENOMIC DNA]</scope>
    <source>
        <strain evidence="2 3">HLT3-15</strain>
    </source>
</reference>
<dbReference type="OrthoDB" id="3837796at2"/>